<evidence type="ECO:0000256" key="1">
    <source>
        <dbReference type="ARBA" id="ARBA00023016"/>
    </source>
</evidence>
<dbReference type="PRINTS" id="PR00299">
    <property type="entry name" value="ACRYSTALLIN"/>
</dbReference>
<evidence type="ECO:0000256" key="2">
    <source>
        <dbReference type="PROSITE-ProRule" id="PRU00285"/>
    </source>
</evidence>
<evidence type="ECO:0000256" key="5">
    <source>
        <dbReference type="SAM" id="SignalP"/>
    </source>
</evidence>
<dbReference type="GO" id="GO:0005737">
    <property type="term" value="C:cytoplasm"/>
    <property type="evidence" value="ECO:0007669"/>
    <property type="project" value="TreeGrafter"/>
</dbReference>
<keyword evidence="1" id="KW-0346">Stress response</keyword>
<dbReference type="PANTHER" id="PTHR45640:SF13">
    <property type="entry name" value="HEAT SHOCK PROTEIN 22-RELATED"/>
    <property type="match status" value="1"/>
</dbReference>
<dbReference type="GO" id="GO:0005634">
    <property type="term" value="C:nucleus"/>
    <property type="evidence" value="ECO:0007669"/>
    <property type="project" value="TreeGrafter"/>
</dbReference>
<evidence type="ECO:0000313" key="7">
    <source>
        <dbReference type="EMBL" id="TGZ49660.1"/>
    </source>
</evidence>
<feature type="signal peptide" evidence="5">
    <location>
        <begin position="1"/>
        <end position="16"/>
    </location>
</feature>
<dbReference type="InterPro" id="IPR002068">
    <property type="entry name" value="A-crystallin/Hsp20_dom"/>
</dbReference>
<dbReference type="Gene3D" id="2.60.40.790">
    <property type="match status" value="1"/>
</dbReference>
<feature type="compositionally biased region" description="Basic and acidic residues" evidence="4">
    <location>
        <begin position="187"/>
        <end position="201"/>
    </location>
</feature>
<gene>
    <name evidence="7" type="ORF">DBV15_01294</name>
</gene>
<dbReference type="STRING" id="300112.A0A4S2KJW4"/>
<dbReference type="GO" id="GO:0042026">
    <property type="term" value="P:protein refolding"/>
    <property type="evidence" value="ECO:0007669"/>
    <property type="project" value="TreeGrafter"/>
</dbReference>
<dbReference type="InterPro" id="IPR008978">
    <property type="entry name" value="HSP20-like_chaperone"/>
</dbReference>
<dbReference type="SUPFAM" id="SSF49764">
    <property type="entry name" value="HSP20-like chaperones"/>
    <property type="match status" value="1"/>
</dbReference>
<evidence type="ECO:0000259" key="6">
    <source>
        <dbReference type="PROSITE" id="PS01031"/>
    </source>
</evidence>
<comment type="similarity">
    <text evidence="2 3">Belongs to the small heat shock protein (HSP20) family.</text>
</comment>
<keyword evidence="8" id="KW-1185">Reference proteome</keyword>
<dbReference type="AlphaFoldDB" id="A0A4S2KJW4"/>
<feature type="chain" id="PRO_5020614844" evidence="5">
    <location>
        <begin position="17"/>
        <end position="215"/>
    </location>
</feature>
<protein>
    <submittedName>
        <fullName evidence="7">Protein lethal(2)essential for life</fullName>
    </submittedName>
</protein>
<accession>A0A4S2KJW4</accession>
<reference evidence="7 8" key="1">
    <citation type="journal article" date="2019" name="Philos. Trans. R. Soc. Lond., B, Biol. Sci.">
        <title>Ant behaviour and brain gene expression of defending hosts depend on the ecological success of the intruding social parasite.</title>
        <authorList>
            <person name="Kaur R."/>
            <person name="Stoldt M."/>
            <person name="Jongepier E."/>
            <person name="Feldmeyer B."/>
            <person name="Menzel F."/>
            <person name="Bornberg-Bauer E."/>
            <person name="Foitzik S."/>
        </authorList>
    </citation>
    <scope>NUCLEOTIDE SEQUENCE [LARGE SCALE GENOMIC DNA]</scope>
    <source>
        <tissue evidence="7">Whole body</tissue>
    </source>
</reference>
<dbReference type="PROSITE" id="PS01031">
    <property type="entry name" value="SHSP"/>
    <property type="match status" value="1"/>
</dbReference>
<evidence type="ECO:0000313" key="8">
    <source>
        <dbReference type="Proteomes" id="UP000310200"/>
    </source>
</evidence>
<sequence length="215" mass="23952">MYLLPLLFSNLHLGLDAPVGSLDPTLGRMSPVRPEGLTRIYPTASFDRGVLDFYYRPWAGHQDVLSSTMIGDKVFKITLDVKQYKPEEVTVKVVDRWVVVEAKHEATEDDGNVLSRQFVRKYLLPSRAEVGQVSATISSDHLLIVTAPMKPQDERVIKIEQTGKPAVSPNSQKEAGESELSETVPAVERKSEDNKVVREEVTATQAQEALPKPEK</sequence>
<organism evidence="7 8">
    <name type="scientific">Temnothorax longispinosus</name>
    <dbReference type="NCBI Taxonomy" id="300112"/>
    <lineage>
        <taxon>Eukaryota</taxon>
        <taxon>Metazoa</taxon>
        <taxon>Ecdysozoa</taxon>
        <taxon>Arthropoda</taxon>
        <taxon>Hexapoda</taxon>
        <taxon>Insecta</taxon>
        <taxon>Pterygota</taxon>
        <taxon>Neoptera</taxon>
        <taxon>Endopterygota</taxon>
        <taxon>Hymenoptera</taxon>
        <taxon>Apocrita</taxon>
        <taxon>Aculeata</taxon>
        <taxon>Formicoidea</taxon>
        <taxon>Formicidae</taxon>
        <taxon>Myrmicinae</taxon>
        <taxon>Temnothorax</taxon>
    </lineage>
</organism>
<dbReference type="CDD" id="cd06526">
    <property type="entry name" value="metazoan_ACD"/>
    <property type="match status" value="1"/>
</dbReference>
<dbReference type="GO" id="GO:0009408">
    <property type="term" value="P:response to heat"/>
    <property type="evidence" value="ECO:0007669"/>
    <property type="project" value="TreeGrafter"/>
</dbReference>
<dbReference type="PANTHER" id="PTHR45640">
    <property type="entry name" value="HEAT SHOCK PROTEIN HSP-12.2-RELATED"/>
    <property type="match status" value="1"/>
</dbReference>
<dbReference type="InterPro" id="IPR001436">
    <property type="entry name" value="Alpha-crystallin/sHSP_animal"/>
</dbReference>
<dbReference type="Proteomes" id="UP000310200">
    <property type="component" value="Unassembled WGS sequence"/>
</dbReference>
<evidence type="ECO:0000256" key="3">
    <source>
        <dbReference type="RuleBase" id="RU003616"/>
    </source>
</evidence>
<proteinExistence type="inferred from homology"/>
<name>A0A4S2KJW4_9HYME</name>
<feature type="region of interest" description="Disordered" evidence="4">
    <location>
        <begin position="160"/>
        <end position="215"/>
    </location>
</feature>
<dbReference type="Pfam" id="PF00011">
    <property type="entry name" value="HSP20"/>
    <property type="match status" value="1"/>
</dbReference>
<comment type="caution">
    <text evidence="7">The sequence shown here is derived from an EMBL/GenBank/DDBJ whole genome shotgun (WGS) entry which is preliminary data.</text>
</comment>
<feature type="domain" description="SHSP" evidence="6">
    <location>
        <begin position="55"/>
        <end position="162"/>
    </location>
</feature>
<dbReference type="GO" id="GO:0051082">
    <property type="term" value="F:unfolded protein binding"/>
    <property type="evidence" value="ECO:0007669"/>
    <property type="project" value="TreeGrafter"/>
</dbReference>
<evidence type="ECO:0000256" key="4">
    <source>
        <dbReference type="SAM" id="MobiDB-lite"/>
    </source>
</evidence>
<keyword evidence="5" id="KW-0732">Signal</keyword>
<dbReference type="EMBL" id="QBLH01002107">
    <property type="protein sequence ID" value="TGZ49660.1"/>
    <property type="molecule type" value="Genomic_DNA"/>
</dbReference>